<evidence type="ECO:0008006" key="3">
    <source>
        <dbReference type="Google" id="ProtNLM"/>
    </source>
</evidence>
<accession>A0A4R5K551</accession>
<dbReference type="Proteomes" id="UP000295511">
    <property type="component" value="Unassembled WGS sequence"/>
</dbReference>
<dbReference type="InterPro" id="IPR011008">
    <property type="entry name" value="Dimeric_a/b-barrel"/>
</dbReference>
<dbReference type="OrthoDB" id="3215089at2"/>
<dbReference type="AlphaFoldDB" id="A0A4R5K551"/>
<dbReference type="RefSeq" id="WP_133206872.1">
    <property type="nucleotide sequence ID" value="NZ_SMRU01000050.1"/>
</dbReference>
<protein>
    <recommendedName>
        <fullName evidence="3">ABM domain-containing protein</fullName>
    </recommendedName>
</protein>
<dbReference type="EMBL" id="SMRU01000050">
    <property type="protein sequence ID" value="TDF87702.1"/>
    <property type="molecule type" value="Genomic_DNA"/>
</dbReference>
<keyword evidence="2" id="KW-1185">Reference proteome</keyword>
<comment type="caution">
    <text evidence="1">The sequence shown here is derived from an EMBL/GenBank/DDBJ whole genome shotgun (WGS) entry which is preliminary data.</text>
</comment>
<organism evidence="1 2">
    <name type="scientific">Arthrobacter terricola</name>
    <dbReference type="NCBI Taxonomy" id="2547396"/>
    <lineage>
        <taxon>Bacteria</taxon>
        <taxon>Bacillati</taxon>
        <taxon>Actinomycetota</taxon>
        <taxon>Actinomycetes</taxon>
        <taxon>Micrococcales</taxon>
        <taxon>Micrococcaceae</taxon>
        <taxon>Arthrobacter</taxon>
    </lineage>
</organism>
<evidence type="ECO:0000313" key="1">
    <source>
        <dbReference type="EMBL" id="TDF87702.1"/>
    </source>
</evidence>
<evidence type="ECO:0000313" key="2">
    <source>
        <dbReference type="Proteomes" id="UP000295511"/>
    </source>
</evidence>
<sequence length="103" mass="11002">MTMSVIITTKVSGDTNAFTKALEERADEFRAWGERGKAAGALHHQFAIGDGFVLVVDEWESVDAFQNFFGDSEIQAFIGSVGGDPNVAPVATVGESVDSSDKF</sequence>
<name>A0A4R5K551_9MICC</name>
<dbReference type="SUPFAM" id="SSF54909">
    <property type="entry name" value="Dimeric alpha+beta barrel"/>
    <property type="match status" value="1"/>
</dbReference>
<reference evidence="1 2" key="1">
    <citation type="submission" date="2019-03" db="EMBL/GenBank/DDBJ databases">
        <title>Whole genome sequence of Arthrobacter sp JH1-1.</title>
        <authorList>
            <person name="Trinh H.N."/>
        </authorList>
    </citation>
    <scope>NUCLEOTIDE SEQUENCE [LARGE SCALE GENOMIC DNA]</scope>
    <source>
        <strain evidence="1 2">JH1-1</strain>
    </source>
</reference>
<dbReference type="Gene3D" id="3.30.70.100">
    <property type="match status" value="1"/>
</dbReference>
<gene>
    <name evidence="1" type="ORF">E1809_24580</name>
</gene>
<proteinExistence type="predicted"/>